<dbReference type="Proteomes" id="UP001287282">
    <property type="component" value="Unassembled WGS sequence"/>
</dbReference>
<gene>
    <name evidence="1" type="ORF">RYX56_08805</name>
</gene>
<sequence>MRYDGQKHTLDFIFYVMSESEVDTHVTSNDKMYKLSNGSEAYYRENPNDVLTLTLKKDEIGYSLGGSKADNFNLEVLLDIAESI</sequence>
<evidence type="ECO:0000313" key="1">
    <source>
        <dbReference type="EMBL" id="MDV2684467.1"/>
    </source>
</evidence>
<dbReference type="RefSeq" id="WP_317121696.1">
    <property type="nucleotide sequence ID" value="NZ_JAWJBA010000002.1"/>
</dbReference>
<accession>A0ABU3XA19</accession>
<comment type="caution">
    <text evidence="1">The sequence shown here is derived from an EMBL/GenBank/DDBJ whole genome shotgun (WGS) entry which is preliminary data.</text>
</comment>
<protein>
    <recommendedName>
        <fullName evidence="3">DUF4367 domain-containing protein</fullName>
    </recommendedName>
</protein>
<organism evidence="1 2">
    <name type="scientific">Alkalihalophilus lindianensis</name>
    <dbReference type="NCBI Taxonomy" id="1630542"/>
    <lineage>
        <taxon>Bacteria</taxon>
        <taxon>Bacillati</taxon>
        <taxon>Bacillota</taxon>
        <taxon>Bacilli</taxon>
        <taxon>Bacillales</taxon>
        <taxon>Bacillaceae</taxon>
        <taxon>Alkalihalophilus</taxon>
    </lineage>
</organism>
<dbReference type="EMBL" id="JAWJBA010000002">
    <property type="protein sequence ID" value="MDV2684467.1"/>
    <property type="molecule type" value="Genomic_DNA"/>
</dbReference>
<name>A0ABU3XA19_9BACI</name>
<proteinExistence type="predicted"/>
<evidence type="ECO:0008006" key="3">
    <source>
        <dbReference type="Google" id="ProtNLM"/>
    </source>
</evidence>
<keyword evidence="2" id="KW-1185">Reference proteome</keyword>
<reference evidence="1 2" key="1">
    <citation type="submission" date="2023-10" db="EMBL/GenBank/DDBJ databases">
        <title>Screening of Alkalihalobacillus lindianensis BZ-TG-R113 and Its Alleviation of Salt Stress on Rapeseed Growth.</title>
        <authorList>
            <person name="Zhao B."/>
            <person name="Guo T."/>
        </authorList>
    </citation>
    <scope>NUCLEOTIDE SEQUENCE [LARGE SCALE GENOMIC DNA]</scope>
    <source>
        <strain evidence="1 2">BZ-TG-R113</strain>
    </source>
</reference>
<evidence type="ECO:0000313" key="2">
    <source>
        <dbReference type="Proteomes" id="UP001287282"/>
    </source>
</evidence>